<dbReference type="InterPro" id="IPR029039">
    <property type="entry name" value="Flavoprotein-like_sf"/>
</dbReference>
<proteinExistence type="inferred from homology"/>
<comment type="function">
    <text evidence="6">Also exhibits azoreductase activity. Catalyzes the reductive cleavage of the azo bond in aromatic azo compounds to the corresponding amines.</text>
</comment>
<dbReference type="Pfam" id="PF02525">
    <property type="entry name" value="Flavodoxin_2"/>
    <property type="match status" value="1"/>
</dbReference>
<name>A0A2N3LBI4_9PROT</name>
<evidence type="ECO:0000256" key="5">
    <source>
        <dbReference type="ARBA" id="ARBA00048542"/>
    </source>
</evidence>
<keyword evidence="2 6" id="KW-0288">FMN</keyword>
<evidence type="ECO:0000256" key="1">
    <source>
        <dbReference type="ARBA" id="ARBA00022630"/>
    </source>
</evidence>
<evidence type="ECO:0000313" key="9">
    <source>
        <dbReference type="Proteomes" id="UP000233332"/>
    </source>
</evidence>
<organism evidence="8 9">
    <name type="scientific">Thalassospira lohafexi</name>
    <dbReference type="NCBI Taxonomy" id="744227"/>
    <lineage>
        <taxon>Bacteria</taxon>
        <taxon>Pseudomonadati</taxon>
        <taxon>Pseudomonadota</taxon>
        <taxon>Alphaproteobacteria</taxon>
        <taxon>Rhodospirillales</taxon>
        <taxon>Thalassospiraceae</taxon>
        <taxon>Thalassospira</taxon>
    </lineage>
</organism>
<comment type="caution">
    <text evidence="6">Lacks conserved residue(s) required for the propagation of feature annotation.</text>
</comment>
<sequence length="204" mass="21685">MPQLLVIEASPRGASSVSRTMMQNFIANWKTAHPKGEVTVRDLVETSIPHISMPWLAAYFTPPASQTPEMKATLKLSDALVAELLAADEIVISTPVYNYNIPSNLKAWVDHIVRKGITLGFDGTGLVTGVKASLIVASGGAYGEGSPIADRNIAPQYMKMLLGVIGITDVTVIHGEVAKNVDMGEISMEDFVATHAAKLKAAAA</sequence>
<evidence type="ECO:0000259" key="7">
    <source>
        <dbReference type="Pfam" id="PF02525"/>
    </source>
</evidence>
<feature type="binding site" evidence="6">
    <location>
        <position position="10"/>
    </location>
    <ligand>
        <name>FMN</name>
        <dbReference type="ChEBI" id="CHEBI:58210"/>
    </ligand>
</feature>
<comment type="catalytic activity">
    <reaction evidence="5">
        <text>N,N-dimethyl-1,4-phenylenediamine + anthranilate + 2 NAD(+) = 2-(4-dimethylaminophenyl)diazenylbenzoate + 2 NADH + 2 H(+)</text>
        <dbReference type="Rhea" id="RHEA:55872"/>
        <dbReference type="ChEBI" id="CHEBI:15378"/>
        <dbReference type="ChEBI" id="CHEBI:15783"/>
        <dbReference type="ChEBI" id="CHEBI:16567"/>
        <dbReference type="ChEBI" id="CHEBI:57540"/>
        <dbReference type="ChEBI" id="CHEBI:57945"/>
        <dbReference type="ChEBI" id="CHEBI:71579"/>
        <dbReference type="EC" id="1.7.1.17"/>
    </reaction>
    <physiologicalReaction direction="right-to-left" evidence="5">
        <dbReference type="Rhea" id="RHEA:55874"/>
    </physiologicalReaction>
</comment>
<dbReference type="GO" id="GO:0010181">
    <property type="term" value="F:FMN binding"/>
    <property type="evidence" value="ECO:0007669"/>
    <property type="project" value="UniProtKB-UniRule"/>
</dbReference>
<dbReference type="Gene3D" id="3.40.50.360">
    <property type="match status" value="1"/>
</dbReference>
<dbReference type="GO" id="GO:0016652">
    <property type="term" value="F:oxidoreductase activity, acting on NAD(P)H as acceptor"/>
    <property type="evidence" value="ECO:0007669"/>
    <property type="project" value="UniProtKB-UniRule"/>
</dbReference>
<comment type="catalytic activity">
    <reaction evidence="6">
        <text>2 a quinone + NADH + H(+) = 2 a 1,4-benzosemiquinone + NAD(+)</text>
        <dbReference type="Rhea" id="RHEA:65952"/>
        <dbReference type="ChEBI" id="CHEBI:15378"/>
        <dbReference type="ChEBI" id="CHEBI:57540"/>
        <dbReference type="ChEBI" id="CHEBI:57945"/>
        <dbReference type="ChEBI" id="CHEBI:132124"/>
        <dbReference type="ChEBI" id="CHEBI:134225"/>
    </reaction>
</comment>
<dbReference type="PANTHER" id="PTHR43741">
    <property type="entry name" value="FMN-DEPENDENT NADH-AZOREDUCTASE 1"/>
    <property type="match status" value="1"/>
</dbReference>
<dbReference type="SUPFAM" id="SSF52218">
    <property type="entry name" value="Flavoproteins"/>
    <property type="match status" value="1"/>
</dbReference>
<evidence type="ECO:0000313" key="8">
    <source>
        <dbReference type="EMBL" id="PKR60128.1"/>
    </source>
</evidence>
<comment type="caution">
    <text evidence="8">The sequence shown here is derived from an EMBL/GenBank/DDBJ whole genome shotgun (WGS) entry which is preliminary data.</text>
</comment>
<comment type="function">
    <text evidence="6">Quinone reductase that provides resistance to thiol-specific stress caused by electrophilic quinones.</text>
</comment>
<evidence type="ECO:0000256" key="2">
    <source>
        <dbReference type="ARBA" id="ARBA00022643"/>
    </source>
</evidence>
<comment type="similarity">
    <text evidence="6">Belongs to the azoreductase type 1 family.</text>
</comment>
<comment type="cofactor">
    <cofactor evidence="6">
        <name>FMN</name>
        <dbReference type="ChEBI" id="CHEBI:58210"/>
    </cofactor>
    <text evidence="6">Binds 1 FMN per subunit.</text>
</comment>
<dbReference type="PANTHER" id="PTHR43741:SF2">
    <property type="entry name" value="FMN-DEPENDENT NADH:QUINONE OXIDOREDUCTASE"/>
    <property type="match status" value="1"/>
</dbReference>
<dbReference type="EMBL" id="NXGX01000001">
    <property type="protein sequence ID" value="PKR60128.1"/>
    <property type="molecule type" value="Genomic_DNA"/>
</dbReference>
<dbReference type="EC" id="1.7.1.17" evidence="6"/>
<evidence type="ECO:0000256" key="4">
    <source>
        <dbReference type="ARBA" id="ARBA00023027"/>
    </source>
</evidence>
<reference evidence="8 9" key="1">
    <citation type="submission" date="2017-09" db="EMBL/GenBank/DDBJ databases">
        <title>Biodiversity and function of Thalassospira species in the particle-attached aromatic-hydrocarbon-degrading consortia from the surface seawater of the China South Sea.</title>
        <authorList>
            <person name="Dong C."/>
            <person name="Lai Q."/>
            <person name="Shao Z."/>
        </authorList>
    </citation>
    <scope>NUCLEOTIDE SEQUENCE [LARGE SCALE GENOMIC DNA]</scope>
    <source>
        <strain evidence="8 9">139Z-12</strain>
    </source>
</reference>
<dbReference type="GO" id="GO:0009055">
    <property type="term" value="F:electron transfer activity"/>
    <property type="evidence" value="ECO:0007669"/>
    <property type="project" value="UniProtKB-UniRule"/>
</dbReference>
<dbReference type="EC" id="1.6.5.-" evidence="6"/>
<protein>
    <recommendedName>
        <fullName evidence="6">FMN dependent NADH:quinone oxidoreductase</fullName>
        <ecNumber evidence="6">1.6.5.-</ecNumber>
    </recommendedName>
    <alternativeName>
        <fullName evidence="6">Azo-dye reductase</fullName>
    </alternativeName>
    <alternativeName>
        <fullName evidence="6">FMN-dependent NADH-azo compound oxidoreductase</fullName>
    </alternativeName>
    <alternativeName>
        <fullName evidence="6">FMN-dependent NADH-azoreductase</fullName>
        <ecNumber evidence="6">1.7.1.17</ecNumber>
    </alternativeName>
</protein>
<feature type="binding site" evidence="6">
    <location>
        <begin position="16"/>
        <end position="18"/>
    </location>
    <ligand>
        <name>FMN</name>
        <dbReference type="ChEBI" id="CHEBI:58210"/>
    </ligand>
</feature>
<evidence type="ECO:0000256" key="3">
    <source>
        <dbReference type="ARBA" id="ARBA00023002"/>
    </source>
</evidence>
<comment type="subunit">
    <text evidence="6">Homodimer.</text>
</comment>
<dbReference type="GO" id="GO:0016655">
    <property type="term" value="F:oxidoreductase activity, acting on NAD(P)H, quinone or similar compound as acceptor"/>
    <property type="evidence" value="ECO:0007669"/>
    <property type="project" value="InterPro"/>
</dbReference>
<dbReference type="Proteomes" id="UP000233332">
    <property type="component" value="Unassembled WGS sequence"/>
</dbReference>
<dbReference type="HAMAP" id="MF_01216">
    <property type="entry name" value="Azoreductase_type1"/>
    <property type="match status" value="1"/>
</dbReference>
<feature type="domain" description="Flavodoxin-like fold" evidence="7">
    <location>
        <begin position="4"/>
        <end position="194"/>
    </location>
</feature>
<accession>A0A2N3LBI4</accession>
<dbReference type="InterPro" id="IPR023048">
    <property type="entry name" value="NADH:quinone_OxRdtase_FMN_depd"/>
</dbReference>
<dbReference type="AlphaFoldDB" id="A0A2N3LBI4"/>
<keyword evidence="9" id="KW-1185">Reference proteome</keyword>
<dbReference type="InterPro" id="IPR050104">
    <property type="entry name" value="FMN-dep_NADH:Q_OxRdtase_AzoR1"/>
</dbReference>
<keyword evidence="1 6" id="KW-0285">Flavoprotein</keyword>
<gene>
    <name evidence="6" type="primary">azoR</name>
    <name evidence="8" type="ORF">COO92_01815</name>
</gene>
<keyword evidence="3 6" id="KW-0560">Oxidoreductase</keyword>
<dbReference type="RefSeq" id="WP_101299391.1">
    <property type="nucleotide sequence ID" value="NZ_NXGX01000001.1"/>
</dbReference>
<dbReference type="InterPro" id="IPR003680">
    <property type="entry name" value="Flavodoxin_fold"/>
</dbReference>
<keyword evidence="4 6" id="KW-0520">NAD</keyword>
<evidence type="ECO:0000256" key="6">
    <source>
        <dbReference type="HAMAP-Rule" id="MF_01216"/>
    </source>
</evidence>